<gene>
    <name evidence="1" type="ORF">DEBURN_LOCUS4525</name>
</gene>
<dbReference type="EMBL" id="CAJVPK010000348">
    <property type="protein sequence ID" value="CAG8498016.1"/>
    <property type="molecule type" value="Genomic_DNA"/>
</dbReference>
<dbReference type="Proteomes" id="UP000789706">
    <property type="component" value="Unassembled WGS sequence"/>
</dbReference>
<evidence type="ECO:0000313" key="1">
    <source>
        <dbReference type="EMBL" id="CAG8498016.1"/>
    </source>
</evidence>
<reference evidence="1" key="1">
    <citation type="submission" date="2021-06" db="EMBL/GenBank/DDBJ databases">
        <authorList>
            <person name="Kallberg Y."/>
            <person name="Tangrot J."/>
            <person name="Rosling A."/>
        </authorList>
    </citation>
    <scope>NUCLEOTIDE SEQUENCE</scope>
    <source>
        <strain evidence="1">AZ414A</strain>
    </source>
</reference>
<sequence>MQSSLSIEDGRLDLSQKLSSNNSVELLSSSYKNQYHNPSLMANLLYKLTELAALTSAVASETYQSFIIENRPVNYHDEDDESMSYEYDEDYEDYEDYGEIMQIGFGDDEEEPPPPYEITWSMVRYDNIHRRRLIRSRINISKSRAKCGREEYNEESLKCDDDEEFVNFNSKLLELITNGKEALTSKVEVTELEMFLAEEKERDEKIMKELGIQTPLTRRSRRNTLTSSDSEKLILTSTEEKEREEIFLKEVDDIIKKRSRRNTGSSISSDSTTFSDHSSFNMSGYIHHPSTISSNTQFGTPNTYSKTYNSMTPNVNKNFTYGYGHFESSPSSKHNNNMNVNPQLQHNAHNSYHRFY</sequence>
<accession>A0A9N9EZH9</accession>
<name>A0A9N9EZH9_9GLOM</name>
<dbReference type="AlphaFoldDB" id="A0A9N9EZH9"/>
<evidence type="ECO:0000313" key="2">
    <source>
        <dbReference type="Proteomes" id="UP000789706"/>
    </source>
</evidence>
<keyword evidence="2" id="KW-1185">Reference proteome</keyword>
<organism evidence="1 2">
    <name type="scientific">Diversispora eburnea</name>
    <dbReference type="NCBI Taxonomy" id="1213867"/>
    <lineage>
        <taxon>Eukaryota</taxon>
        <taxon>Fungi</taxon>
        <taxon>Fungi incertae sedis</taxon>
        <taxon>Mucoromycota</taxon>
        <taxon>Glomeromycotina</taxon>
        <taxon>Glomeromycetes</taxon>
        <taxon>Diversisporales</taxon>
        <taxon>Diversisporaceae</taxon>
        <taxon>Diversispora</taxon>
    </lineage>
</organism>
<comment type="caution">
    <text evidence="1">The sequence shown here is derived from an EMBL/GenBank/DDBJ whole genome shotgun (WGS) entry which is preliminary data.</text>
</comment>
<proteinExistence type="predicted"/>
<protein>
    <submittedName>
        <fullName evidence="1">6823_t:CDS:1</fullName>
    </submittedName>
</protein>
<dbReference type="OrthoDB" id="2431870at2759"/>